<keyword evidence="3" id="KW-1185">Reference proteome</keyword>
<comment type="caution">
    <text evidence="2">The sequence shown here is derived from an EMBL/GenBank/DDBJ whole genome shotgun (WGS) entry which is preliminary data.</text>
</comment>
<dbReference type="Proteomes" id="UP001632038">
    <property type="component" value="Unassembled WGS sequence"/>
</dbReference>
<feature type="region of interest" description="Disordered" evidence="1">
    <location>
        <begin position="192"/>
        <end position="229"/>
    </location>
</feature>
<evidence type="ECO:0008006" key="4">
    <source>
        <dbReference type="Google" id="ProtNLM"/>
    </source>
</evidence>
<dbReference type="PANTHER" id="PTHR47543:SF2">
    <property type="entry name" value="RNA POLYMERASE II TRANSCRIPTION FACTOR SIII SUBUNIT A"/>
    <property type="match status" value="1"/>
</dbReference>
<proteinExistence type="predicted"/>
<dbReference type="InterPro" id="IPR010684">
    <property type="entry name" value="RNA_pol_II_trans_fac_SIII_A"/>
</dbReference>
<dbReference type="PANTHER" id="PTHR47543">
    <property type="entry name" value="OS08G0169600 PROTEIN"/>
    <property type="match status" value="1"/>
</dbReference>
<evidence type="ECO:0000313" key="2">
    <source>
        <dbReference type="EMBL" id="KAL3631538.1"/>
    </source>
</evidence>
<organism evidence="2 3">
    <name type="scientific">Castilleja foliolosa</name>
    <dbReference type="NCBI Taxonomy" id="1961234"/>
    <lineage>
        <taxon>Eukaryota</taxon>
        <taxon>Viridiplantae</taxon>
        <taxon>Streptophyta</taxon>
        <taxon>Embryophyta</taxon>
        <taxon>Tracheophyta</taxon>
        <taxon>Spermatophyta</taxon>
        <taxon>Magnoliopsida</taxon>
        <taxon>eudicotyledons</taxon>
        <taxon>Gunneridae</taxon>
        <taxon>Pentapetalae</taxon>
        <taxon>asterids</taxon>
        <taxon>lamiids</taxon>
        <taxon>Lamiales</taxon>
        <taxon>Orobanchaceae</taxon>
        <taxon>Pedicularideae</taxon>
        <taxon>Castillejinae</taxon>
        <taxon>Castilleja</taxon>
    </lineage>
</organism>
<evidence type="ECO:0000256" key="1">
    <source>
        <dbReference type="SAM" id="MobiDB-lite"/>
    </source>
</evidence>
<feature type="compositionally biased region" description="Low complexity" evidence="1">
    <location>
        <begin position="210"/>
        <end position="219"/>
    </location>
</feature>
<gene>
    <name evidence="2" type="ORF">CASFOL_024522</name>
</gene>
<sequence>MMRKAPSLVDLCVQLAIDNVRYLGDVGETDHHLLDRILSHCTLDQLTHIEHSTEGVDLSPVTNKLWKKFYSVQFGVESTNAVMKKMKQRNATYTWRQLYEAKAQEREEATQLSLDRIKLRYQEENARKQSRQVKLCAKTPPSSKKRSFFGGAVANNIYDTKSSLMKKAKIEFVNSREVKNIAAMNNKVVQRNHSVSPIGKPRVNPPGFASSSSSSSSSSKLIKPPRRRF</sequence>
<reference evidence="3" key="1">
    <citation type="journal article" date="2024" name="IScience">
        <title>Strigolactones Initiate the Formation of Haustorium-like Structures in Castilleja.</title>
        <authorList>
            <person name="Buerger M."/>
            <person name="Peterson D."/>
            <person name="Chory J."/>
        </authorList>
    </citation>
    <scope>NUCLEOTIDE SEQUENCE [LARGE SCALE GENOMIC DNA]</scope>
</reference>
<dbReference type="Gene3D" id="6.10.250.3180">
    <property type="match status" value="1"/>
</dbReference>
<dbReference type="Pfam" id="PF06881">
    <property type="entry name" value="Elongin_A"/>
    <property type="match status" value="1"/>
</dbReference>
<dbReference type="AlphaFoldDB" id="A0ABD3CNL1"/>
<evidence type="ECO:0000313" key="3">
    <source>
        <dbReference type="Proteomes" id="UP001632038"/>
    </source>
</evidence>
<protein>
    <recommendedName>
        <fullName evidence="4">Elongin-A</fullName>
    </recommendedName>
</protein>
<name>A0ABD3CNL1_9LAMI</name>
<dbReference type="EMBL" id="JAVIJP010000032">
    <property type="protein sequence ID" value="KAL3631538.1"/>
    <property type="molecule type" value="Genomic_DNA"/>
</dbReference>
<accession>A0ABD3CNL1</accession>